<dbReference type="eggNOG" id="COG1196">
    <property type="taxonomic scope" value="Bacteria"/>
</dbReference>
<dbReference type="SUPFAM" id="SSF74650">
    <property type="entry name" value="Galactose mutarotase-like"/>
    <property type="match status" value="1"/>
</dbReference>
<dbReference type="Gene3D" id="2.60.40.10">
    <property type="entry name" value="Immunoglobulins"/>
    <property type="match status" value="1"/>
</dbReference>
<evidence type="ECO:0000259" key="4">
    <source>
        <dbReference type="PROSITE" id="PS50853"/>
    </source>
</evidence>
<dbReference type="Pfam" id="PF17137">
    <property type="entry name" value="DUF5110"/>
    <property type="match status" value="1"/>
</dbReference>
<reference evidence="5" key="1">
    <citation type="submission" date="2008-02" db="EMBL/GenBank/DDBJ databases">
        <authorList>
            <person name="Fulton L."/>
            <person name="Clifton S."/>
            <person name="Fulton B."/>
            <person name="Xu J."/>
            <person name="Minx P."/>
            <person name="Pepin K.H."/>
            <person name="Johnson M."/>
            <person name="Thiruvilangam P."/>
            <person name="Bhonagiri V."/>
            <person name="Nash W.E."/>
            <person name="Mardis E.R."/>
            <person name="Wilson R.K."/>
        </authorList>
    </citation>
    <scope>NUCLEOTIDE SEQUENCE [LARGE SCALE GENOMIC DNA]</scope>
    <source>
        <strain evidence="5">DSM 1552</strain>
    </source>
</reference>
<keyword evidence="6" id="KW-1185">Reference proteome</keyword>
<dbReference type="InterPro" id="IPR008965">
    <property type="entry name" value="CBM2/CBM3_carb-bd_dom_sf"/>
</dbReference>
<feature type="domain" description="Fibronectin type-III" evidence="4">
    <location>
        <begin position="899"/>
        <end position="981"/>
    </location>
</feature>
<feature type="domain" description="F5/8 type C" evidence="3">
    <location>
        <begin position="971"/>
        <end position="1128"/>
    </location>
</feature>
<dbReference type="PROSITE" id="PS50853">
    <property type="entry name" value="FN3"/>
    <property type="match status" value="1"/>
</dbReference>
<name>B1C5E0_9FIRM</name>
<dbReference type="CAZy" id="GH31">
    <property type="family name" value="Glycoside Hydrolase Family 31"/>
</dbReference>
<keyword evidence="2" id="KW-1133">Transmembrane helix</keyword>
<dbReference type="HOGENOM" id="CLU_001337_1_1_9"/>
<comment type="similarity">
    <text evidence="1">Belongs to the glycosyl hydrolase 31 family.</text>
</comment>
<accession>B1C5E0</accession>
<dbReference type="SUPFAM" id="SSF51445">
    <property type="entry name" value="(Trans)glycosidases"/>
    <property type="match status" value="1"/>
</dbReference>
<dbReference type="PANTHER" id="PTHR22762">
    <property type="entry name" value="ALPHA-GLUCOSIDASE"/>
    <property type="match status" value="1"/>
</dbReference>
<dbReference type="CDD" id="cd06596">
    <property type="entry name" value="GH31_CPE1046"/>
    <property type="match status" value="1"/>
</dbReference>
<dbReference type="SMART" id="SM00635">
    <property type="entry name" value="BID_2"/>
    <property type="match status" value="1"/>
</dbReference>
<dbReference type="InterPro" id="IPR025887">
    <property type="entry name" value="Glyco_hydro_31_N_dom"/>
</dbReference>
<comment type="caution">
    <text evidence="5">The sequence shown here is derived from an EMBL/GenBank/DDBJ whole genome shotgun (WGS) entry which is preliminary data.</text>
</comment>
<dbReference type="Proteomes" id="UP000004910">
    <property type="component" value="Unassembled WGS sequence"/>
</dbReference>
<dbReference type="InterPro" id="IPR017853">
    <property type="entry name" value="GH"/>
</dbReference>
<dbReference type="SUPFAM" id="SSF63446">
    <property type="entry name" value="Type I dockerin domain"/>
    <property type="match status" value="1"/>
</dbReference>
<dbReference type="Gene3D" id="2.60.120.260">
    <property type="entry name" value="Galactose-binding domain-like"/>
    <property type="match status" value="3"/>
</dbReference>
<dbReference type="Gene3D" id="1.20.1270.70">
    <property type="entry name" value="Designed single chain three-helix bundle"/>
    <property type="match status" value="2"/>
</dbReference>
<dbReference type="OrthoDB" id="176168at2"/>
<protein>
    <submittedName>
        <fullName evidence="5">LPXTG-motif cell wall anchor domain protein</fullName>
    </submittedName>
</protein>
<keyword evidence="2" id="KW-0812">Transmembrane</keyword>
<dbReference type="InterPro" id="IPR036439">
    <property type="entry name" value="Dockerin_dom_sf"/>
</dbReference>
<dbReference type="SUPFAM" id="SSF49785">
    <property type="entry name" value="Galactose-binding domain-like"/>
    <property type="match status" value="2"/>
</dbReference>
<evidence type="ECO:0000256" key="2">
    <source>
        <dbReference type="SAM" id="Phobius"/>
    </source>
</evidence>
<keyword evidence="2" id="KW-0472">Membrane</keyword>
<dbReference type="CDD" id="cd08759">
    <property type="entry name" value="Type_III_cohesin_like"/>
    <property type="match status" value="1"/>
</dbReference>
<evidence type="ECO:0000259" key="3">
    <source>
        <dbReference type="PROSITE" id="PS50022"/>
    </source>
</evidence>
<dbReference type="InterPro" id="IPR000421">
    <property type="entry name" value="FA58C"/>
</dbReference>
<dbReference type="InterPro" id="IPR033403">
    <property type="entry name" value="DUF5110"/>
</dbReference>
<dbReference type="InterPro" id="IPR011013">
    <property type="entry name" value="Gal_mutarotase_sf_dom"/>
</dbReference>
<dbReference type="InterPro" id="IPR003343">
    <property type="entry name" value="Big_2"/>
</dbReference>
<dbReference type="Gene3D" id="3.20.20.80">
    <property type="entry name" value="Glycosidases"/>
    <property type="match status" value="1"/>
</dbReference>
<gene>
    <name evidence="5" type="ORF">CLOSPI_02309</name>
</gene>
<dbReference type="InterPro" id="IPR013783">
    <property type="entry name" value="Ig-like_fold"/>
</dbReference>
<dbReference type="Pfam" id="PF00754">
    <property type="entry name" value="F5_F8_type_C"/>
    <property type="match status" value="2"/>
</dbReference>
<dbReference type="Gene3D" id="2.60.40.1080">
    <property type="match status" value="1"/>
</dbReference>
<sequence>MGFRERGYKMNKKTFHKISVWSLAAMMSLSTISTTTIGLSAKNALNDQISTLEVDEAGYNVLGAVTSAVVDGNKVDLTIRTGEKIRFTFLEQNVFRMYMAPEGEEFQEYPTPNGSDHTATITNKTDDQYKAEYDVVPELTDDGDKYTISTDKIKLEIVKETSLMKLMKADGTVVWEEAAPLKYKSGSTVQTLKTNEKEYFFGGGTQNGYFSHKGKSIKIVATNTWVDGSVASPNPFYWSTDGYGVVRNTWKPGQYDFDSKGDGTVTTTHNEKRFDAYYFVDDSAEDILGDYYELTGTPAELPEYASYLGHLNCYNRDYWLEVPEGTSGAVKLGDKWYKESQSDNGGVKETLLGGNTTAQQVIEDHKANDMPLGWFAPNDGYGCGYGQADTQAGDIDNLKNFADFAKANGVETGLWTQSNLWPADPSNPQKGERDIYKEVEAGVHATKTDVAWVGPAYSFALNGVSVAYDAIASRSGLKPAIVTLDGWAGTQRYGGIWTGDQSGGNWEYIRFHIPTYIGTALSGQPNVGSDMDGIFGGSNKIINTRDFQWKAFSTYMLDMDGWGSNQKTPWALGEDVTSINRTYLKLKAQLMPYINTISHEATAEGGLPMIRAMFLEEENAYTLGTATQYQYMWGDNFLVAPIYQNTAADAEGNDVRNDIYLPGTSDVWIDYFTGKQYRGGQVLNNFDAPIWKLPLFVKNGSIIPMYAENNNPEAVSETNTDGLDRSQRIVEFYPYGSTQFEAYEDDGKTLGGASSKTLLTSDVKDGIATLKAEKSVGSYSGMVKERSTEFVVNASKAPTKVTGNVAGKDVVFTAVSTQEEYDAAKGNVYFYNENPSVIVKDYATEGTKYANIEETTTPKLYVKSAEKVDITEYDFTVNVEGFENTQDLGEDIEDSSVAVPTNFVEQSKTDSEIILDWDDMEDAVSYDIEVDGTVYRNILDSTYTHSGLKYLTDHTYRVRAVRADGHYSAWSQPLNIQTDDNPYRNVPNFTADWSYGDSWGDLEDAFDHNTNTMFHSTKAVTPDQMMTLDLGAAYQLDKLTYQPRMDNKGNGTVTRMDVYASLDGINYTKVWDGKENAAWTYSSSMEDPDIKEVTLNGVKARYLKLSVLESKGGFFSASEITPYKLDGTNAWVVGDVNNSGKVDNNDLTFYENYVGLKPVDNDWEYSTLGNIDNNQIIDAYDISFVSRMLGDEPVNPSQAAKGVEGKIEIVPSKTDIKAGDEVTLDFYGIGLKNVNAFSVEMPVDTDLFEVTNFGSASLSTVFMRNFSKTRFHNDGSVDNYVCFANEGTQELINGTGSLAKVTIRATQDFNWDTKATQAIVVGQDLSKADALIDITQEPTAPETKDVLGLNDIKAITFDNDKKQGMDGSELWQQSNWKELLFDGDKSGTLAEFKWYLNTYPEAGDIAEEVKLPTDMNFTFNEAEPLKTIKVYNRVGGNGSVTSIKATAYAGDTEYDLGTINENREVFEFTVPKEATNIDRVVITPLTSTGTATGTTTGSETNRMLSLREIEFETDSAVKATGIEFTKDSADSVYTGAIAEVSAVVTPDNASNPFYEITSSDETIAKVIKIPMEDKYIYAVQGIKEGTVTLTATSEDGQFTATKEFKVVEGVDTSVLQGQIDKFEDLYENLYTVESYAKVKGLVTSAKELISSKDVTQAAVDKITIDIVNAMKELEFKGSNTDQPSSQNLIPQNTLKRYDESSMSAAEKEDASYTIDGKTDTIWHSNYNSSYKLPQYVTIDLGAVYDLEQVNMLPRQNSRNGHITHYRIEVSTDGTAFTPVVEGYLENDGNSLTDPGKEKEIKFDTTKAQYVRFIAIESLGDRNNAYASIAELNFYGTTESGEVETVNKAALEAAVTTANALKEQGALNNVIPAVVAEFNAALAEAEGILADSNADQVTVDASFFRLATAIQMVDFVKGDKTELIKLVEEYSKLEENNYTTASWEVFKGALDAAIAVRDDENALEYEVKEALNNLKDGYAQLVVVADKTALQAMVDKVNGLDEKLYTEASWAKLADPMAKANEVLANKDATQDEVNAAYEALVRAYLELRLIPNKDLLEDLINKAQSFEAANYTADSYANLRSALLVAQSTLANESADEAAVKAAVEGLQASIDALVPVSADNNVASGDKVNAGDKTAIATGDSTSMLSSIAGLALASIAMFGAKRRKKSK</sequence>
<dbReference type="Pfam" id="PF13802">
    <property type="entry name" value="Gal_mutarotas_2"/>
    <property type="match status" value="1"/>
</dbReference>
<dbReference type="SUPFAM" id="SSF49384">
    <property type="entry name" value="Carbohydrate-binding domain"/>
    <property type="match status" value="1"/>
</dbReference>
<dbReference type="InterPro" id="IPR048395">
    <property type="entry name" value="Glyco_hydro_31_C"/>
</dbReference>
<dbReference type="SUPFAM" id="SSF49265">
    <property type="entry name" value="Fibronectin type III"/>
    <property type="match status" value="1"/>
</dbReference>
<evidence type="ECO:0000256" key="1">
    <source>
        <dbReference type="ARBA" id="ARBA00007806"/>
    </source>
</evidence>
<dbReference type="Gene3D" id="2.60.40.680">
    <property type="match status" value="1"/>
</dbReference>
<dbReference type="PANTHER" id="PTHR22762:SF166">
    <property type="entry name" value="ALPHA-GLUCOSIDASE"/>
    <property type="match status" value="1"/>
</dbReference>
<dbReference type="eggNOG" id="COG3250">
    <property type="taxonomic scope" value="Bacteria"/>
</dbReference>
<evidence type="ECO:0000313" key="6">
    <source>
        <dbReference type="Proteomes" id="UP000004910"/>
    </source>
</evidence>
<dbReference type="InterPro" id="IPR036116">
    <property type="entry name" value="FN3_sf"/>
</dbReference>
<dbReference type="Pfam" id="PF07554">
    <property type="entry name" value="FIVAR"/>
    <property type="match status" value="4"/>
</dbReference>
<evidence type="ECO:0000313" key="5">
    <source>
        <dbReference type="EMBL" id="EDS73884.1"/>
    </source>
</evidence>
<dbReference type="Gene3D" id="2.60.40.1760">
    <property type="entry name" value="glycosyl hydrolase (family 31)"/>
    <property type="match status" value="1"/>
</dbReference>
<dbReference type="EMBL" id="ABIK02000015">
    <property type="protein sequence ID" value="EDS73884.1"/>
    <property type="molecule type" value="Genomic_DNA"/>
</dbReference>
<proteinExistence type="inferred from homology"/>
<dbReference type="GO" id="GO:0000272">
    <property type="term" value="P:polysaccharide catabolic process"/>
    <property type="evidence" value="ECO:0007669"/>
    <property type="project" value="InterPro"/>
</dbReference>
<dbReference type="Gene3D" id="1.10.1330.10">
    <property type="entry name" value="Dockerin domain"/>
    <property type="match status" value="1"/>
</dbReference>
<dbReference type="InterPro" id="IPR000322">
    <property type="entry name" value="Glyco_hydro_31_TIM"/>
</dbReference>
<dbReference type="STRING" id="428126.CLOSPI_02309"/>
<dbReference type="NCBIfam" id="TIGR01167">
    <property type="entry name" value="LPXTG_anchor"/>
    <property type="match status" value="1"/>
</dbReference>
<dbReference type="CDD" id="cd14752">
    <property type="entry name" value="GH31_N"/>
    <property type="match status" value="1"/>
</dbReference>
<dbReference type="Gene3D" id="2.60.40.1180">
    <property type="entry name" value="Golgi alpha-mannosidase II"/>
    <property type="match status" value="2"/>
</dbReference>
<dbReference type="InterPro" id="IPR013780">
    <property type="entry name" value="Glyco_hydro_b"/>
</dbReference>
<dbReference type="GO" id="GO:0004553">
    <property type="term" value="F:hydrolase activity, hydrolyzing O-glycosyl compounds"/>
    <property type="evidence" value="ECO:0007669"/>
    <property type="project" value="InterPro"/>
</dbReference>
<dbReference type="InterPro" id="IPR008979">
    <property type="entry name" value="Galactose-bd-like_sf"/>
</dbReference>
<dbReference type="Gene3D" id="1.20.1270.90">
    <property type="entry name" value="AF1782-like"/>
    <property type="match status" value="3"/>
</dbReference>
<dbReference type="CDD" id="cd00063">
    <property type="entry name" value="FN3"/>
    <property type="match status" value="1"/>
</dbReference>
<dbReference type="InterPro" id="IPR003961">
    <property type="entry name" value="FN3_dom"/>
</dbReference>
<dbReference type="GO" id="GO:0030246">
    <property type="term" value="F:carbohydrate binding"/>
    <property type="evidence" value="ECO:0007669"/>
    <property type="project" value="InterPro"/>
</dbReference>
<dbReference type="Pfam" id="PF01055">
    <property type="entry name" value="Glyco_hydro_31_2nd"/>
    <property type="match status" value="1"/>
</dbReference>
<reference evidence="5" key="2">
    <citation type="submission" date="2014-06" db="EMBL/GenBank/DDBJ databases">
        <title>Draft genome sequence of Clostridium spiroforme (DSM 1552).</title>
        <authorList>
            <person name="Sudarsanam P."/>
            <person name="Ley R."/>
            <person name="Guruge J."/>
            <person name="Turnbaugh P.J."/>
            <person name="Mahowald M."/>
            <person name="Liep D."/>
            <person name="Gordon J."/>
        </authorList>
    </citation>
    <scope>NUCLEOTIDE SEQUENCE</scope>
    <source>
        <strain evidence="5">DSM 1552</strain>
    </source>
</reference>
<dbReference type="SUPFAM" id="SSF51011">
    <property type="entry name" value="Glycosyl hydrolase domain"/>
    <property type="match status" value="1"/>
</dbReference>
<dbReference type="Pfam" id="PF21365">
    <property type="entry name" value="Glyco_hydro_31_3rd"/>
    <property type="match status" value="1"/>
</dbReference>
<organism evidence="5 6">
    <name type="scientific">Thomasclavelia spiroformis DSM 1552</name>
    <dbReference type="NCBI Taxonomy" id="428126"/>
    <lineage>
        <taxon>Bacteria</taxon>
        <taxon>Bacillati</taxon>
        <taxon>Bacillota</taxon>
        <taxon>Erysipelotrichia</taxon>
        <taxon>Erysipelotrichales</taxon>
        <taxon>Coprobacillaceae</taxon>
        <taxon>Thomasclavelia</taxon>
    </lineage>
</organism>
<feature type="transmembrane region" description="Helical" evidence="2">
    <location>
        <begin position="20"/>
        <end position="41"/>
    </location>
</feature>
<dbReference type="PROSITE" id="PS50022">
    <property type="entry name" value="FA58C_3"/>
    <property type="match status" value="2"/>
</dbReference>
<feature type="domain" description="F5/8 type C" evidence="3">
    <location>
        <begin position="1677"/>
        <end position="1836"/>
    </location>
</feature>
<dbReference type="eggNOG" id="COG1501">
    <property type="taxonomic scope" value="Bacteria"/>
</dbReference>